<dbReference type="Proteomes" id="UP000178254">
    <property type="component" value="Unassembled WGS sequence"/>
</dbReference>
<dbReference type="GO" id="GO:0032153">
    <property type="term" value="C:cell division site"/>
    <property type="evidence" value="ECO:0007669"/>
    <property type="project" value="UniProtKB-UniRule"/>
</dbReference>
<dbReference type="PANTHER" id="PTHR32432">
    <property type="entry name" value="CELL DIVISION PROTEIN FTSA-RELATED"/>
    <property type="match status" value="1"/>
</dbReference>
<keyword evidence="4 5" id="KW-0131">Cell cycle</keyword>
<dbReference type="STRING" id="1798709.A2538_03135"/>
<dbReference type="Pfam" id="PF14450">
    <property type="entry name" value="FtsA"/>
    <property type="match status" value="1"/>
</dbReference>
<keyword evidence="2 5" id="KW-0132">Cell division</keyword>
<dbReference type="AlphaFoldDB" id="A0A1F6PCD4"/>
<comment type="function">
    <text evidence="5 6">Cell division protein that is involved in the assembly of the Z ring. May serve as a membrane anchor for the Z ring.</text>
</comment>
<dbReference type="EMBL" id="MFRE01000019">
    <property type="protein sequence ID" value="OGH93837.1"/>
    <property type="molecule type" value="Genomic_DNA"/>
</dbReference>
<dbReference type="GO" id="GO:0043093">
    <property type="term" value="P:FtsZ-dependent cytokinesis"/>
    <property type="evidence" value="ECO:0007669"/>
    <property type="project" value="UniProtKB-UniRule"/>
</dbReference>
<dbReference type="PIRSF" id="PIRSF003101">
    <property type="entry name" value="FtsA"/>
    <property type="match status" value="1"/>
</dbReference>
<dbReference type="CDD" id="cd24048">
    <property type="entry name" value="ASKHA_NBD_FtsA"/>
    <property type="match status" value="1"/>
</dbReference>
<gene>
    <name evidence="5" type="primary">ftsA</name>
    <name evidence="8" type="ORF">A2538_03135</name>
</gene>
<evidence type="ECO:0000256" key="2">
    <source>
        <dbReference type="ARBA" id="ARBA00022618"/>
    </source>
</evidence>
<keyword evidence="1 5" id="KW-1003">Cell membrane</keyword>
<dbReference type="PANTHER" id="PTHR32432:SF4">
    <property type="entry name" value="CELL DIVISION PROTEIN FTSA"/>
    <property type="match status" value="1"/>
</dbReference>
<evidence type="ECO:0000259" key="7">
    <source>
        <dbReference type="SMART" id="SM00842"/>
    </source>
</evidence>
<evidence type="ECO:0000256" key="4">
    <source>
        <dbReference type="ARBA" id="ARBA00023306"/>
    </source>
</evidence>
<comment type="caution">
    <text evidence="8">The sequence shown here is derived from an EMBL/GenBank/DDBJ whole genome shotgun (WGS) entry which is preliminary data.</text>
</comment>
<dbReference type="NCBIfam" id="TIGR01174">
    <property type="entry name" value="ftsA"/>
    <property type="match status" value="1"/>
</dbReference>
<evidence type="ECO:0000313" key="8">
    <source>
        <dbReference type="EMBL" id="OGH93837.1"/>
    </source>
</evidence>
<dbReference type="Gene3D" id="3.30.420.40">
    <property type="match status" value="2"/>
</dbReference>
<organism evidence="8 9">
    <name type="scientific">Candidatus Magasanikbacteria bacterium RIFOXYD2_FULL_41_14</name>
    <dbReference type="NCBI Taxonomy" id="1798709"/>
    <lineage>
        <taxon>Bacteria</taxon>
        <taxon>Candidatus Magasanikiibacteriota</taxon>
    </lineage>
</organism>
<dbReference type="InterPro" id="IPR043129">
    <property type="entry name" value="ATPase_NBD"/>
</dbReference>
<evidence type="ECO:0000256" key="3">
    <source>
        <dbReference type="ARBA" id="ARBA00023136"/>
    </source>
</evidence>
<comment type="subunit">
    <text evidence="5">Self-interacts. Interacts with FtsZ.</text>
</comment>
<comment type="similarity">
    <text evidence="5 6">Belongs to the FtsA/MreB family.</text>
</comment>
<name>A0A1F6PCD4_9BACT</name>
<sequence length="416" mass="44360">MAKAGKRKLIAGLDIGSSAVRMAVGQIMVRDEEGGEPELQILGAAEAPSEGVNKGAISSIEDVVSAISACYEKTERIVGVPIDSVWLGVSGLHIIAQSSKGVVAVSKADNEIGEEDVTRSLEAARAISTPLNYEVLHVLPKVFGVDGQTGIKDPVGMTGVRLEVDAQIILGASAQIKNLTKAVYRSGLEIEDLVLSILATAEAALTPRQKDLGVLVVDLGGCTTSLAVFEEGDIVHTAILPIGSEHITNDIAIGLRTSIDIAERVKIQYGDCWSEPVSKRDEIDLSELGASEHELVKRKYLSEIIEARAEEILFKIDQELRKVQRNGLLPAGVVFTGAGAKLPGLVDLAKKNLRLPATLGYPLNIASVTDKINDLGFVGAVGLVKWGAMMGGRTHTVQDRWQFIGIVKSWINKLLP</sequence>
<feature type="domain" description="SHS2" evidence="7">
    <location>
        <begin position="10"/>
        <end position="204"/>
    </location>
</feature>
<protein>
    <recommendedName>
        <fullName evidence="5 6">Cell division protein FtsA</fullName>
    </recommendedName>
</protein>
<evidence type="ECO:0000256" key="1">
    <source>
        <dbReference type="ARBA" id="ARBA00022475"/>
    </source>
</evidence>
<evidence type="ECO:0000313" key="9">
    <source>
        <dbReference type="Proteomes" id="UP000178254"/>
    </source>
</evidence>
<evidence type="ECO:0000256" key="6">
    <source>
        <dbReference type="PIRNR" id="PIRNR003101"/>
    </source>
</evidence>
<dbReference type="InterPro" id="IPR050696">
    <property type="entry name" value="FtsA/MreB"/>
</dbReference>
<keyword evidence="3 5" id="KW-0472">Membrane</keyword>
<dbReference type="SUPFAM" id="SSF53067">
    <property type="entry name" value="Actin-like ATPase domain"/>
    <property type="match status" value="2"/>
</dbReference>
<dbReference type="SMART" id="SM00842">
    <property type="entry name" value="FtsA"/>
    <property type="match status" value="1"/>
</dbReference>
<dbReference type="GO" id="GO:0009898">
    <property type="term" value="C:cytoplasmic side of plasma membrane"/>
    <property type="evidence" value="ECO:0007669"/>
    <property type="project" value="UniProtKB-UniRule"/>
</dbReference>
<proteinExistence type="inferred from homology"/>
<dbReference type="Pfam" id="PF02491">
    <property type="entry name" value="SHS2_FTSA"/>
    <property type="match status" value="1"/>
</dbReference>
<comment type="subcellular location">
    <subcellularLocation>
        <location evidence="5">Cell membrane</location>
        <topology evidence="5">Peripheral membrane protein</topology>
        <orientation evidence="5">Cytoplasmic side</orientation>
    </subcellularLocation>
    <text evidence="5">Localizes to the Z ring in an FtsZ-dependent manner. Targeted to the membrane through a conserved C-terminal amphipathic helix.</text>
</comment>
<reference evidence="8 9" key="1">
    <citation type="journal article" date="2016" name="Nat. Commun.">
        <title>Thousands of microbial genomes shed light on interconnected biogeochemical processes in an aquifer system.</title>
        <authorList>
            <person name="Anantharaman K."/>
            <person name="Brown C.T."/>
            <person name="Hug L.A."/>
            <person name="Sharon I."/>
            <person name="Castelle C.J."/>
            <person name="Probst A.J."/>
            <person name="Thomas B.C."/>
            <person name="Singh A."/>
            <person name="Wilkins M.J."/>
            <person name="Karaoz U."/>
            <person name="Brodie E.L."/>
            <person name="Williams K.H."/>
            <person name="Hubbard S.S."/>
            <person name="Banfield J.F."/>
        </authorList>
    </citation>
    <scope>NUCLEOTIDE SEQUENCE [LARGE SCALE GENOMIC DNA]</scope>
</reference>
<accession>A0A1F6PCD4</accession>
<dbReference type="InterPro" id="IPR020823">
    <property type="entry name" value="Cell_div_FtsA"/>
</dbReference>
<dbReference type="InterPro" id="IPR003494">
    <property type="entry name" value="SHS2_FtsA"/>
</dbReference>
<dbReference type="HAMAP" id="MF_02033">
    <property type="entry name" value="FtsA"/>
    <property type="match status" value="1"/>
</dbReference>
<evidence type="ECO:0000256" key="5">
    <source>
        <dbReference type="HAMAP-Rule" id="MF_02033"/>
    </source>
</evidence>